<comment type="caution">
    <text evidence="3">The sequence shown here is derived from an EMBL/GenBank/DDBJ whole genome shotgun (WGS) entry which is preliminary data.</text>
</comment>
<dbReference type="Gene3D" id="2.30.30.110">
    <property type="match status" value="1"/>
</dbReference>
<evidence type="ECO:0000256" key="2">
    <source>
        <dbReference type="ARBA" id="ARBA00022649"/>
    </source>
</evidence>
<comment type="similarity">
    <text evidence="1">Belongs to the PemK/MazF family.</text>
</comment>
<evidence type="ECO:0000313" key="3">
    <source>
        <dbReference type="EMBL" id="NCJ05647.1"/>
    </source>
</evidence>
<dbReference type="Pfam" id="PF02452">
    <property type="entry name" value="PemK_toxin"/>
    <property type="match status" value="1"/>
</dbReference>
<organism evidence="3 4">
    <name type="scientific">Petrachloros mirabilis ULC683</name>
    <dbReference type="NCBI Taxonomy" id="2781853"/>
    <lineage>
        <taxon>Bacteria</taxon>
        <taxon>Bacillati</taxon>
        <taxon>Cyanobacteriota</taxon>
        <taxon>Cyanophyceae</taxon>
        <taxon>Synechococcales</taxon>
        <taxon>Petrachlorosaceae</taxon>
        <taxon>Petrachloros</taxon>
        <taxon>Petrachloros mirabilis</taxon>
    </lineage>
</organism>
<keyword evidence="3" id="KW-0540">Nuclease</keyword>
<gene>
    <name evidence="3" type="ORF">GS597_03805</name>
</gene>
<dbReference type="Proteomes" id="UP000607397">
    <property type="component" value="Unassembled WGS sequence"/>
</dbReference>
<dbReference type="RefSeq" id="WP_161824123.1">
    <property type="nucleotide sequence ID" value="NZ_WVIC01000005.1"/>
</dbReference>
<dbReference type="PANTHER" id="PTHR33988:SF3">
    <property type="entry name" value="ENDORIBONUCLEASE TOXIN CHPB-RELATED"/>
    <property type="match status" value="1"/>
</dbReference>
<name>A0A8K1ZXU7_9CYAN</name>
<keyword evidence="3" id="KW-0255">Endonuclease</keyword>
<dbReference type="InterPro" id="IPR003477">
    <property type="entry name" value="PemK-like"/>
</dbReference>
<sequence length="114" mass="12634">MVKIDGTTPERGDILKLQFNPQAGNEQAGYRPAIVISTVDYNRISKLILVCPITNQKKGWPFEVELDPTMQTTGVVLVDQVKSIDCTTRRAVLIEKAPSTIINEVLARLEPLIS</sequence>
<dbReference type="InterPro" id="IPR011067">
    <property type="entry name" value="Plasmid_toxin/cell-grow_inhib"/>
</dbReference>
<evidence type="ECO:0000256" key="1">
    <source>
        <dbReference type="ARBA" id="ARBA00007521"/>
    </source>
</evidence>
<proteinExistence type="inferred from homology"/>
<accession>A0A8K1ZXU7</accession>
<keyword evidence="4" id="KW-1185">Reference proteome</keyword>
<reference evidence="3" key="1">
    <citation type="submission" date="2019-12" db="EMBL/GenBank/DDBJ databases">
        <title>High-Quality draft genome sequences of three cyanobacteria isolated from the limestone walls of the Old Cathedral of Coimbra.</title>
        <authorList>
            <person name="Tiago I."/>
            <person name="Soares F."/>
            <person name="Portugal A."/>
        </authorList>
    </citation>
    <scope>NUCLEOTIDE SEQUENCE [LARGE SCALE GENOMIC DNA]</scope>
    <source>
        <strain evidence="3">C</strain>
    </source>
</reference>
<evidence type="ECO:0000313" key="4">
    <source>
        <dbReference type="Proteomes" id="UP000607397"/>
    </source>
</evidence>
<dbReference type="GO" id="GO:0006402">
    <property type="term" value="P:mRNA catabolic process"/>
    <property type="evidence" value="ECO:0007669"/>
    <property type="project" value="TreeGrafter"/>
</dbReference>
<dbReference type="PANTHER" id="PTHR33988">
    <property type="entry name" value="ENDORIBONUCLEASE MAZF-RELATED"/>
    <property type="match status" value="1"/>
</dbReference>
<dbReference type="GO" id="GO:0003677">
    <property type="term" value="F:DNA binding"/>
    <property type="evidence" value="ECO:0007669"/>
    <property type="project" value="InterPro"/>
</dbReference>
<dbReference type="EMBL" id="WVIC01000005">
    <property type="protein sequence ID" value="NCJ05647.1"/>
    <property type="molecule type" value="Genomic_DNA"/>
</dbReference>
<dbReference type="GO" id="GO:0016075">
    <property type="term" value="P:rRNA catabolic process"/>
    <property type="evidence" value="ECO:0007669"/>
    <property type="project" value="TreeGrafter"/>
</dbReference>
<keyword evidence="3" id="KW-0378">Hydrolase</keyword>
<dbReference type="GO" id="GO:0004521">
    <property type="term" value="F:RNA endonuclease activity"/>
    <property type="evidence" value="ECO:0007669"/>
    <property type="project" value="TreeGrafter"/>
</dbReference>
<dbReference type="AlphaFoldDB" id="A0A8K1ZXU7"/>
<dbReference type="SUPFAM" id="SSF50118">
    <property type="entry name" value="Cell growth inhibitor/plasmid maintenance toxic component"/>
    <property type="match status" value="1"/>
</dbReference>
<keyword evidence="2" id="KW-1277">Toxin-antitoxin system</keyword>
<protein>
    <submittedName>
        <fullName evidence="3">mRNA-degrading endonuclease</fullName>
    </submittedName>
</protein>